<keyword evidence="3" id="KW-1185">Reference proteome</keyword>
<organism evidence="2">
    <name type="scientific">Gymnodinialimonas phycosphaerae</name>
    <dbReference type="NCBI Taxonomy" id="2841589"/>
    <lineage>
        <taxon>Bacteria</taxon>
        <taxon>Pseudomonadati</taxon>
        <taxon>Pseudomonadota</taxon>
        <taxon>Alphaproteobacteria</taxon>
        <taxon>Rhodobacterales</taxon>
        <taxon>Paracoccaceae</taxon>
        <taxon>Gymnodinialimonas</taxon>
    </lineage>
</organism>
<dbReference type="EMBL" id="CP078073">
    <property type="protein sequence ID" value="QXL86549.1"/>
    <property type="molecule type" value="Genomic_DNA"/>
</dbReference>
<gene>
    <name evidence="2" type="ORF">KUL25_13875</name>
</gene>
<evidence type="ECO:0000259" key="1">
    <source>
        <dbReference type="Pfam" id="PF18604"/>
    </source>
</evidence>
<accession>A0A975TRV8</accession>
<reference evidence="2 3" key="1">
    <citation type="submission" date="2021-07" db="EMBL/GenBank/DDBJ databases">
        <title>Karlodiniumbacter phycospheric gen. nov., sp. nov., a phycosphere bacterium isolated from karlodinium veneficum.</title>
        <authorList>
            <person name="Peng Y."/>
            <person name="Jiang L."/>
            <person name="Lee J."/>
        </authorList>
    </citation>
    <scope>NUCLEOTIDE SEQUENCE</scope>
    <source>
        <strain evidence="2 3">N5</strain>
    </source>
</reference>
<dbReference type="EMBL" id="JAIMBW010000001">
    <property type="protein sequence ID" value="MBY4893855.1"/>
    <property type="molecule type" value="Genomic_DNA"/>
</dbReference>
<evidence type="ECO:0000313" key="3">
    <source>
        <dbReference type="Proteomes" id="UP000693972"/>
    </source>
</evidence>
<dbReference type="Proteomes" id="UP000693972">
    <property type="component" value="Unassembled WGS sequence"/>
</dbReference>
<name>A0A975TRV8_9RHOB</name>
<evidence type="ECO:0000313" key="2">
    <source>
        <dbReference type="EMBL" id="QXL86549.1"/>
    </source>
</evidence>
<dbReference type="InterPro" id="IPR040754">
    <property type="entry name" value="PreAtp-grasp"/>
</dbReference>
<dbReference type="AlphaFoldDB" id="A0A975TRV8"/>
<feature type="domain" description="Pre ATP-grasp" evidence="1">
    <location>
        <begin position="59"/>
        <end position="149"/>
    </location>
</feature>
<dbReference type="Pfam" id="PF18604">
    <property type="entry name" value="PreAtp-grasp"/>
    <property type="match status" value="1"/>
</dbReference>
<dbReference type="RefSeq" id="WP_257893494.1">
    <property type="nucleotide sequence ID" value="NZ_JAIMBW010000001.1"/>
</dbReference>
<proteinExistence type="predicted"/>
<sequence>MHKLRAIAEALRADEPALVSSLDFGPFVTQGCGSGPAVIIGDASEISLFNATSGGGLEYRMSLLAHGGDIVVVRQRDHDFEDYLTSQPGMADVTFLEIGRSRQTSIAHLARMTPWVIDRLVRMAIMHGGLTLKAYITTGHIWRLAQQIGEVAQTPIHVCGPSPRLAQRANDKLWFADLVHRVVGPAATPPTFFSYGPAATAALVAQISRTAERLVVKVPDSAGSAGNIGLRRADIEGRSLSDVRGFLLDRLRGCGWADTYPVLVGVWDADVVCSPSAQLWIPDISDGPPVCDGLFEQSVVGVEGRFVGATRSSLPESTQAALADQAVRLAGILQDIGYFGRCSLDAVIQRRGSGPDVIHWIECNGRWGGVSTPLTALRSRWGTVPDGLVITQANLPDVHLTTAEVLGRLEGLLPAPGEPGMMLTAPPRASSGTLFSACAVAGSDDAAQALIAEALARLRGAGPA</sequence>
<protein>
    <recommendedName>
        <fullName evidence="1">Pre ATP-grasp domain-containing protein</fullName>
    </recommendedName>
</protein>